<dbReference type="Proteomes" id="UP001341840">
    <property type="component" value="Unassembled WGS sequence"/>
</dbReference>
<feature type="region of interest" description="Disordered" evidence="1">
    <location>
        <begin position="163"/>
        <end position="194"/>
    </location>
</feature>
<protein>
    <submittedName>
        <fullName evidence="2">Uncharacterized protein</fullName>
    </submittedName>
</protein>
<organism evidence="2 3">
    <name type="scientific">Stylosanthes scabra</name>
    <dbReference type="NCBI Taxonomy" id="79078"/>
    <lineage>
        <taxon>Eukaryota</taxon>
        <taxon>Viridiplantae</taxon>
        <taxon>Streptophyta</taxon>
        <taxon>Embryophyta</taxon>
        <taxon>Tracheophyta</taxon>
        <taxon>Spermatophyta</taxon>
        <taxon>Magnoliopsida</taxon>
        <taxon>eudicotyledons</taxon>
        <taxon>Gunneridae</taxon>
        <taxon>Pentapetalae</taxon>
        <taxon>rosids</taxon>
        <taxon>fabids</taxon>
        <taxon>Fabales</taxon>
        <taxon>Fabaceae</taxon>
        <taxon>Papilionoideae</taxon>
        <taxon>50 kb inversion clade</taxon>
        <taxon>dalbergioids sensu lato</taxon>
        <taxon>Dalbergieae</taxon>
        <taxon>Pterocarpus clade</taxon>
        <taxon>Stylosanthes</taxon>
    </lineage>
</organism>
<proteinExistence type="predicted"/>
<sequence>MVQPCRAGTSKSSLVFNGVKDLKDYGTRVIFYEELVDDMNETSDVFDSIFRDTLGIRANPSAKPFHHPVQSVHFDPDFPYDYPISSMHPDGGILHPSPPLEPYYSPPSDPTFQQYGYVPELPETPMVSPLSYYPPLYFPPGLDGYDRIPYDPPADMAPVRIESRNPAPAPVDTGVTGTLMGSLLSTSRTHREAR</sequence>
<evidence type="ECO:0000313" key="2">
    <source>
        <dbReference type="EMBL" id="MED6213379.1"/>
    </source>
</evidence>
<keyword evidence="3" id="KW-1185">Reference proteome</keyword>
<dbReference type="EMBL" id="JASCZI010243574">
    <property type="protein sequence ID" value="MED6213379.1"/>
    <property type="molecule type" value="Genomic_DNA"/>
</dbReference>
<evidence type="ECO:0000313" key="3">
    <source>
        <dbReference type="Proteomes" id="UP001341840"/>
    </source>
</evidence>
<gene>
    <name evidence="2" type="ORF">PIB30_092575</name>
</gene>
<reference evidence="2 3" key="1">
    <citation type="journal article" date="2023" name="Plants (Basel)">
        <title>Bridging the Gap: Combining Genomics and Transcriptomics Approaches to Understand Stylosanthes scabra, an Orphan Legume from the Brazilian Caatinga.</title>
        <authorList>
            <person name="Ferreira-Neto J.R.C."/>
            <person name="da Silva M.D."/>
            <person name="Binneck E."/>
            <person name="de Melo N.F."/>
            <person name="da Silva R.H."/>
            <person name="de Melo A.L.T.M."/>
            <person name="Pandolfi V."/>
            <person name="Bustamante F.O."/>
            <person name="Brasileiro-Vidal A.C."/>
            <person name="Benko-Iseppon A.M."/>
        </authorList>
    </citation>
    <scope>NUCLEOTIDE SEQUENCE [LARGE SCALE GENOMIC DNA]</scope>
    <source>
        <tissue evidence="2">Leaves</tissue>
    </source>
</reference>
<comment type="caution">
    <text evidence="2">The sequence shown here is derived from an EMBL/GenBank/DDBJ whole genome shotgun (WGS) entry which is preliminary data.</text>
</comment>
<name>A0ABU6YT55_9FABA</name>
<accession>A0ABU6YT55</accession>
<evidence type="ECO:0000256" key="1">
    <source>
        <dbReference type="SAM" id="MobiDB-lite"/>
    </source>
</evidence>